<dbReference type="SUPFAM" id="SSF56784">
    <property type="entry name" value="HAD-like"/>
    <property type="match status" value="1"/>
</dbReference>
<sequence>MTDALPTVLLDLDGTLTDSAALITEHLAAAIAGAGGPVFTPAQLLPLVGPPFEYALPELGLTDEQVAATVTAYRSSYGAVAATNTPLYPGITDLLDRLSGFRLALATAKPERLAAEIVDGLGLTRHFALVGGSDPVAGRVGKGPVVGSVLERLGLDPARDPVVMVGDRHHDVEGAAEHGVPTIGVSWGYATSPEELADAALVVADVDALAEALLSWRASGSVRFRKATMLP</sequence>
<proteinExistence type="predicted"/>
<dbReference type="GO" id="GO:0016787">
    <property type="term" value="F:hydrolase activity"/>
    <property type="evidence" value="ECO:0007669"/>
    <property type="project" value="UniProtKB-KW"/>
</dbReference>
<dbReference type="SFLD" id="SFLDS00003">
    <property type="entry name" value="Haloacid_Dehalogenase"/>
    <property type="match status" value="1"/>
</dbReference>
<keyword evidence="2" id="KW-1185">Reference proteome</keyword>
<organism evidence="1 2">
    <name type="scientific">Pseudonocardia humida</name>
    <dbReference type="NCBI Taxonomy" id="2800819"/>
    <lineage>
        <taxon>Bacteria</taxon>
        <taxon>Bacillati</taxon>
        <taxon>Actinomycetota</taxon>
        <taxon>Actinomycetes</taxon>
        <taxon>Pseudonocardiales</taxon>
        <taxon>Pseudonocardiaceae</taxon>
        <taxon>Pseudonocardia</taxon>
    </lineage>
</organism>
<keyword evidence="1" id="KW-0378">Hydrolase</keyword>
<dbReference type="Gene3D" id="1.10.150.240">
    <property type="entry name" value="Putative phosphatase, domain 2"/>
    <property type="match status" value="1"/>
</dbReference>
<dbReference type="InterPro" id="IPR023198">
    <property type="entry name" value="PGP-like_dom2"/>
</dbReference>
<dbReference type="NCBIfam" id="TIGR01549">
    <property type="entry name" value="HAD-SF-IA-v1"/>
    <property type="match status" value="1"/>
</dbReference>
<dbReference type="Proteomes" id="UP001165283">
    <property type="component" value="Unassembled WGS sequence"/>
</dbReference>
<evidence type="ECO:0000313" key="1">
    <source>
        <dbReference type="EMBL" id="MCO1657390.1"/>
    </source>
</evidence>
<gene>
    <name evidence="1" type="ORF">KDL28_20235</name>
</gene>
<dbReference type="InterPro" id="IPR023214">
    <property type="entry name" value="HAD_sf"/>
</dbReference>
<comment type="caution">
    <text evidence="1">The sequence shown here is derived from an EMBL/GenBank/DDBJ whole genome shotgun (WGS) entry which is preliminary data.</text>
</comment>
<reference evidence="1" key="1">
    <citation type="submission" date="2021-04" db="EMBL/GenBank/DDBJ databases">
        <title>Pseudonocardia sp. nov., isolated from sandy soil of mangrove forest.</title>
        <authorList>
            <person name="Zan Z."/>
            <person name="Huang R."/>
            <person name="Liu W."/>
        </authorList>
    </citation>
    <scope>NUCLEOTIDE SEQUENCE</scope>
    <source>
        <strain evidence="1">S2-4</strain>
    </source>
</reference>
<dbReference type="InterPro" id="IPR006439">
    <property type="entry name" value="HAD-SF_hydro_IA"/>
</dbReference>
<dbReference type="InterPro" id="IPR041492">
    <property type="entry name" value="HAD_2"/>
</dbReference>
<dbReference type="PANTHER" id="PTHR43434:SF20">
    <property type="entry name" value="5'-NUCLEOTIDASE"/>
    <property type="match status" value="1"/>
</dbReference>
<dbReference type="EMBL" id="JAGSOV010000041">
    <property type="protein sequence ID" value="MCO1657390.1"/>
    <property type="molecule type" value="Genomic_DNA"/>
</dbReference>
<name>A0ABT1A324_9PSEU</name>
<evidence type="ECO:0000313" key="2">
    <source>
        <dbReference type="Proteomes" id="UP001165283"/>
    </source>
</evidence>
<dbReference type="InterPro" id="IPR036412">
    <property type="entry name" value="HAD-like_sf"/>
</dbReference>
<dbReference type="InterPro" id="IPR050155">
    <property type="entry name" value="HAD-like_hydrolase_sf"/>
</dbReference>
<protein>
    <submittedName>
        <fullName evidence="1">HAD-IA family hydrolase</fullName>
    </submittedName>
</protein>
<dbReference type="Gene3D" id="3.40.50.1000">
    <property type="entry name" value="HAD superfamily/HAD-like"/>
    <property type="match status" value="1"/>
</dbReference>
<dbReference type="Pfam" id="PF13419">
    <property type="entry name" value="HAD_2"/>
    <property type="match status" value="1"/>
</dbReference>
<dbReference type="PANTHER" id="PTHR43434">
    <property type="entry name" value="PHOSPHOGLYCOLATE PHOSPHATASE"/>
    <property type="match status" value="1"/>
</dbReference>
<dbReference type="SFLD" id="SFLDG01129">
    <property type="entry name" value="C1.5:_HAD__Beta-PGM__Phosphata"/>
    <property type="match status" value="1"/>
</dbReference>
<accession>A0ABT1A324</accession>
<dbReference type="RefSeq" id="WP_252441040.1">
    <property type="nucleotide sequence ID" value="NZ_JAGSOV010000041.1"/>
</dbReference>